<accession>A0A2G1VW69</accession>
<dbReference type="Gene3D" id="3.90.1150.10">
    <property type="entry name" value="Aspartate Aminotransferase, domain 1"/>
    <property type="match status" value="1"/>
</dbReference>
<dbReference type="Proteomes" id="UP000229433">
    <property type="component" value="Unassembled WGS sequence"/>
</dbReference>
<dbReference type="GO" id="GO:0030170">
    <property type="term" value="F:pyridoxal phosphate binding"/>
    <property type="evidence" value="ECO:0007669"/>
    <property type="project" value="UniProtKB-UniRule"/>
</dbReference>
<evidence type="ECO:0000313" key="11">
    <source>
        <dbReference type="Proteomes" id="UP000229433"/>
    </source>
</evidence>
<keyword evidence="11" id="KW-1185">Reference proteome</keyword>
<evidence type="ECO:0000256" key="6">
    <source>
        <dbReference type="ARBA" id="ARBA00050776"/>
    </source>
</evidence>
<evidence type="ECO:0000313" key="10">
    <source>
        <dbReference type="EMBL" id="PHQ31027.1"/>
    </source>
</evidence>
<evidence type="ECO:0000256" key="3">
    <source>
        <dbReference type="ARBA" id="ARBA00012239"/>
    </source>
</evidence>
<name>A0A2G1VW69_9FLAO</name>
<proteinExistence type="inferred from homology"/>
<evidence type="ECO:0000256" key="4">
    <source>
        <dbReference type="ARBA" id="ARBA00022679"/>
    </source>
</evidence>
<evidence type="ECO:0000256" key="5">
    <source>
        <dbReference type="ARBA" id="ARBA00022898"/>
    </source>
</evidence>
<dbReference type="OrthoDB" id="9804366at2"/>
<dbReference type="PANTHER" id="PTHR43586">
    <property type="entry name" value="CYSTEINE DESULFURASE"/>
    <property type="match status" value="1"/>
</dbReference>
<dbReference type="InterPro" id="IPR015422">
    <property type="entry name" value="PyrdxlP-dep_Trfase_small"/>
</dbReference>
<dbReference type="SUPFAM" id="SSF53383">
    <property type="entry name" value="PLP-dependent transferases"/>
    <property type="match status" value="1"/>
</dbReference>
<comment type="similarity">
    <text evidence="2 8">Belongs to the class-V pyridoxal-phosphate-dependent aminotransferase family. Csd subfamily.</text>
</comment>
<dbReference type="InterPro" id="IPR000192">
    <property type="entry name" value="Aminotrans_V_dom"/>
</dbReference>
<organism evidence="10 11">
    <name type="scientific">Leeuwenhoekiella nanhaiensis</name>
    <dbReference type="NCBI Taxonomy" id="1655491"/>
    <lineage>
        <taxon>Bacteria</taxon>
        <taxon>Pseudomonadati</taxon>
        <taxon>Bacteroidota</taxon>
        <taxon>Flavobacteriia</taxon>
        <taxon>Flavobacteriales</taxon>
        <taxon>Flavobacteriaceae</taxon>
        <taxon>Leeuwenhoekiella</taxon>
    </lineage>
</organism>
<comment type="caution">
    <text evidence="10">The sequence shown here is derived from an EMBL/GenBank/DDBJ whole genome shotgun (WGS) entry which is preliminary data.</text>
</comment>
<dbReference type="GO" id="GO:0031071">
    <property type="term" value="F:cysteine desulfurase activity"/>
    <property type="evidence" value="ECO:0007669"/>
    <property type="project" value="UniProtKB-UniRule"/>
</dbReference>
<keyword evidence="5 8" id="KW-0663">Pyridoxal phosphate</keyword>
<dbReference type="RefSeq" id="WP_099644566.1">
    <property type="nucleotide sequence ID" value="NZ_KZ319287.1"/>
</dbReference>
<evidence type="ECO:0000256" key="8">
    <source>
        <dbReference type="RuleBase" id="RU004506"/>
    </source>
</evidence>
<dbReference type="AlphaFoldDB" id="A0A2G1VW69"/>
<protein>
    <recommendedName>
        <fullName evidence="3 8">Cysteine desulfurase</fullName>
        <ecNumber evidence="3 8">2.8.1.7</ecNumber>
    </recommendedName>
</protein>
<feature type="domain" description="Aminotransferase class V" evidence="9">
    <location>
        <begin position="32"/>
        <end position="400"/>
    </location>
</feature>
<evidence type="ECO:0000256" key="7">
    <source>
        <dbReference type="RuleBase" id="RU004504"/>
    </source>
</evidence>
<dbReference type="InterPro" id="IPR015424">
    <property type="entry name" value="PyrdxlP-dep_Trfase"/>
</dbReference>
<dbReference type="PANTHER" id="PTHR43586:SF8">
    <property type="entry name" value="CYSTEINE DESULFURASE 1, CHLOROPLASTIC"/>
    <property type="match status" value="1"/>
</dbReference>
<dbReference type="InterPro" id="IPR020578">
    <property type="entry name" value="Aminotrans_V_PyrdxlP_BS"/>
</dbReference>
<dbReference type="CDD" id="cd06453">
    <property type="entry name" value="SufS_like"/>
    <property type="match status" value="1"/>
</dbReference>
<comment type="cofactor">
    <cofactor evidence="1 7">
        <name>pyridoxal 5'-phosphate</name>
        <dbReference type="ChEBI" id="CHEBI:597326"/>
    </cofactor>
</comment>
<reference evidence="10 11" key="1">
    <citation type="submission" date="2017-08" db="EMBL/GenBank/DDBJ databases">
        <title>The whole genome shortgun sequences of strain Leeuwenhoekiella nanhaiensis G18 from the South China Sea.</title>
        <authorList>
            <person name="Liu Q."/>
        </authorList>
    </citation>
    <scope>NUCLEOTIDE SEQUENCE [LARGE SCALE GENOMIC DNA]</scope>
    <source>
        <strain evidence="10 11">G18</strain>
    </source>
</reference>
<dbReference type="InterPro" id="IPR010970">
    <property type="entry name" value="Cys_dSase_SufS"/>
</dbReference>
<sequence>MASVDSSLTLDVEQIRNDFPILKRKVNDKPLVYFDNAATSQTPQQVIDVIVDYYSRYNANIHRGVHALSQEATDAYEQARIKIQKHFNIPNAYQTLFTAGTTHGINIVASGFASILEAGDEVIVSALEHHSNIVPWQMLCEKTGAMLKVIPMLDNGTLDMQAFDALLSDKTKLVFVNHVSNALGTVNPIEEIIKKTHAVGGAVLVDGAQAAPHIKADVQALDVDFYVVSAHKMCGPTGVGMLYGKEKWLEKLPPYQGGGEMIDQVTFEKTTYAGLPHKFEAGTPNICGGIAFGAALDYMNAIGFERIAAYEHELLEYATAKLKSIEGLRIYGESSKKTAVVSFNIEGVHPYDMGTILDKLGIAVRTGHHCAQPIMDFYKIPGTVRASFAFYNTKEEIDSLVAGVERARNMLI</sequence>
<evidence type="ECO:0000256" key="1">
    <source>
        <dbReference type="ARBA" id="ARBA00001933"/>
    </source>
</evidence>
<dbReference type="Pfam" id="PF00266">
    <property type="entry name" value="Aminotran_5"/>
    <property type="match status" value="1"/>
</dbReference>
<comment type="catalytic activity">
    <reaction evidence="6 8">
        <text>(sulfur carrier)-H + L-cysteine = (sulfur carrier)-SH + L-alanine</text>
        <dbReference type="Rhea" id="RHEA:43892"/>
        <dbReference type="Rhea" id="RHEA-COMP:14737"/>
        <dbReference type="Rhea" id="RHEA-COMP:14739"/>
        <dbReference type="ChEBI" id="CHEBI:29917"/>
        <dbReference type="ChEBI" id="CHEBI:35235"/>
        <dbReference type="ChEBI" id="CHEBI:57972"/>
        <dbReference type="ChEBI" id="CHEBI:64428"/>
        <dbReference type="EC" id="2.8.1.7"/>
    </reaction>
</comment>
<evidence type="ECO:0000256" key="2">
    <source>
        <dbReference type="ARBA" id="ARBA00010447"/>
    </source>
</evidence>
<dbReference type="EC" id="2.8.1.7" evidence="3 8"/>
<gene>
    <name evidence="10" type="ORF">CJ305_02035</name>
</gene>
<keyword evidence="4 8" id="KW-0808">Transferase</keyword>
<dbReference type="NCBIfam" id="TIGR01979">
    <property type="entry name" value="sufS"/>
    <property type="match status" value="1"/>
</dbReference>
<dbReference type="InterPro" id="IPR015421">
    <property type="entry name" value="PyrdxlP-dep_Trfase_major"/>
</dbReference>
<evidence type="ECO:0000259" key="9">
    <source>
        <dbReference type="Pfam" id="PF00266"/>
    </source>
</evidence>
<dbReference type="EMBL" id="NQXA01000001">
    <property type="protein sequence ID" value="PHQ31027.1"/>
    <property type="molecule type" value="Genomic_DNA"/>
</dbReference>
<dbReference type="GO" id="GO:0006534">
    <property type="term" value="P:cysteine metabolic process"/>
    <property type="evidence" value="ECO:0007669"/>
    <property type="project" value="UniProtKB-UniRule"/>
</dbReference>
<comment type="function">
    <text evidence="8">Catalyzes the removal of elemental sulfur and selenium atoms from L-cysteine, L-cystine, L-selenocysteine, and L-selenocystine to produce L-alanine.</text>
</comment>
<dbReference type="Gene3D" id="3.40.640.10">
    <property type="entry name" value="Type I PLP-dependent aspartate aminotransferase-like (Major domain)"/>
    <property type="match status" value="1"/>
</dbReference>
<dbReference type="PROSITE" id="PS00595">
    <property type="entry name" value="AA_TRANSFER_CLASS_5"/>
    <property type="match status" value="1"/>
</dbReference>